<feature type="domain" description="G-protein coupled receptors family 1 profile" evidence="6">
    <location>
        <begin position="37"/>
        <end position="137"/>
    </location>
</feature>
<evidence type="ECO:0000259" key="6">
    <source>
        <dbReference type="PROSITE" id="PS50262"/>
    </source>
</evidence>
<dbReference type="GO" id="GO:0016020">
    <property type="term" value="C:membrane"/>
    <property type="evidence" value="ECO:0007669"/>
    <property type="project" value="UniProtKB-SubCell"/>
</dbReference>
<dbReference type="PROSITE" id="PS50262">
    <property type="entry name" value="G_PROTEIN_RECEP_F1_2"/>
    <property type="match status" value="1"/>
</dbReference>
<dbReference type="SUPFAM" id="SSF81321">
    <property type="entry name" value="Family A G protein-coupled receptor-like"/>
    <property type="match status" value="1"/>
</dbReference>
<protein>
    <recommendedName>
        <fullName evidence="6">G-protein coupled receptors family 1 profile domain-containing protein</fullName>
    </recommendedName>
</protein>
<reference evidence="7 9" key="2">
    <citation type="journal article" date="2013" name="Nature">
        <title>Insights into bilaterian evolution from three spiralian genomes.</title>
        <authorList>
            <person name="Simakov O."/>
            <person name="Marletaz F."/>
            <person name="Cho S.J."/>
            <person name="Edsinger-Gonzales E."/>
            <person name="Havlak P."/>
            <person name="Hellsten U."/>
            <person name="Kuo D.H."/>
            <person name="Larsson T."/>
            <person name="Lv J."/>
            <person name="Arendt D."/>
            <person name="Savage R."/>
            <person name="Osoegawa K."/>
            <person name="de Jong P."/>
            <person name="Grimwood J."/>
            <person name="Chapman J.A."/>
            <person name="Shapiro H."/>
            <person name="Aerts A."/>
            <person name="Otillar R.P."/>
            <person name="Terry A.Y."/>
            <person name="Boore J.L."/>
            <person name="Grigoriev I.V."/>
            <person name="Lindberg D.R."/>
            <person name="Seaver E.C."/>
            <person name="Weisblat D.A."/>
            <person name="Putnam N.H."/>
            <person name="Rokhsar D.S."/>
        </authorList>
    </citation>
    <scope>NUCLEOTIDE SEQUENCE</scope>
    <source>
        <strain evidence="7 9">I ESC-2004</strain>
    </source>
</reference>
<dbReference type="EnsemblMetazoa" id="CapteT195759">
    <property type="protein sequence ID" value="CapteP195759"/>
    <property type="gene ID" value="CapteG195759"/>
</dbReference>
<dbReference type="EMBL" id="KB301365">
    <property type="protein sequence ID" value="ELU05594.1"/>
    <property type="molecule type" value="Genomic_DNA"/>
</dbReference>
<gene>
    <name evidence="7" type="ORF">CAPTEDRAFT_195759</name>
</gene>
<evidence type="ECO:0000256" key="3">
    <source>
        <dbReference type="ARBA" id="ARBA00022989"/>
    </source>
</evidence>
<dbReference type="PANTHER" id="PTHR37162:SF11">
    <property type="match status" value="1"/>
</dbReference>
<keyword evidence="9" id="KW-1185">Reference proteome</keyword>
<dbReference type="STRING" id="283909.R7UGE8"/>
<reference evidence="8" key="3">
    <citation type="submission" date="2015-06" db="UniProtKB">
        <authorList>
            <consortium name="EnsemblMetazoa"/>
        </authorList>
    </citation>
    <scope>IDENTIFICATION</scope>
</reference>
<feature type="transmembrane region" description="Helical" evidence="5">
    <location>
        <begin position="22"/>
        <end position="45"/>
    </location>
</feature>
<evidence type="ECO:0000313" key="7">
    <source>
        <dbReference type="EMBL" id="ELU05594.1"/>
    </source>
</evidence>
<dbReference type="OMA" id="KKCAYLA"/>
<reference evidence="9" key="1">
    <citation type="submission" date="2012-12" db="EMBL/GenBank/DDBJ databases">
        <authorList>
            <person name="Hellsten U."/>
            <person name="Grimwood J."/>
            <person name="Chapman J.A."/>
            <person name="Shapiro H."/>
            <person name="Aerts A."/>
            <person name="Otillar R.P."/>
            <person name="Terry A.Y."/>
            <person name="Boore J.L."/>
            <person name="Simakov O."/>
            <person name="Marletaz F."/>
            <person name="Cho S.-J."/>
            <person name="Edsinger-Gonzales E."/>
            <person name="Havlak P."/>
            <person name="Kuo D.-H."/>
            <person name="Larsson T."/>
            <person name="Lv J."/>
            <person name="Arendt D."/>
            <person name="Savage R."/>
            <person name="Osoegawa K."/>
            <person name="de Jong P."/>
            <person name="Lindberg D.R."/>
            <person name="Seaver E.C."/>
            <person name="Weisblat D.A."/>
            <person name="Putnam N.H."/>
            <person name="Grigoriev I.V."/>
            <person name="Rokhsar D.S."/>
        </authorList>
    </citation>
    <scope>NUCLEOTIDE SEQUENCE</scope>
    <source>
        <strain evidence="9">I ESC-2004</strain>
    </source>
</reference>
<proteinExistence type="predicted"/>
<organism evidence="7">
    <name type="scientific">Capitella teleta</name>
    <name type="common">Polychaete worm</name>
    <dbReference type="NCBI Taxonomy" id="283909"/>
    <lineage>
        <taxon>Eukaryota</taxon>
        <taxon>Metazoa</taxon>
        <taxon>Spiralia</taxon>
        <taxon>Lophotrochozoa</taxon>
        <taxon>Annelida</taxon>
        <taxon>Polychaeta</taxon>
        <taxon>Sedentaria</taxon>
        <taxon>Scolecida</taxon>
        <taxon>Capitellidae</taxon>
        <taxon>Capitella</taxon>
    </lineage>
</organism>
<evidence type="ECO:0000313" key="9">
    <source>
        <dbReference type="Proteomes" id="UP000014760"/>
    </source>
</evidence>
<dbReference type="PANTHER" id="PTHR37162">
    <property type="entry name" value="HAT FAMILY DIMERISATION DOMAINCONTAINING PROTEIN-RELATED"/>
    <property type="match status" value="1"/>
</dbReference>
<keyword evidence="3 5" id="KW-1133">Transmembrane helix</keyword>
<keyword evidence="2 5" id="KW-0812">Transmembrane</keyword>
<dbReference type="InterPro" id="IPR017452">
    <property type="entry name" value="GPCR_Rhodpsn_7TM"/>
</dbReference>
<evidence type="ECO:0000256" key="5">
    <source>
        <dbReference type="SAM" id="Phobius"/>
    </source>
</evidence>
<dbReference type="HOGENOM" id="CLU_437587_0_0_1"/>
<evidence type="ECO:0000313" key="8">
    <source>
        <dbReference type="EnsemblMetazoa" id="CapteP195759"/>
    </source>
</evidence>
<dbReference type="EMBL" id="AMQN01007775">
    <property type="status" value="NOT_ANNOTATED_CDS"/>
    <property type="molecule type" value="Genomic_DNA"/>
</dbReference>
<evidence type="ECO:0000256" key="2">
    <source>
        <dbReference type="ARBA" id="ARBA00022692"/>
    </source>
</evidence>
<dbReference type="EMBL" id="AMQN01007776">
    <property type="status" value="NOT_ANNOTATED_CDS"/>
    <property type="molecule type" value="Genomic_DNA"/>
</dbReference>
<accession>R7UGE8</accession>
<comment type="subcellular location">
    <subcellularLocation>
        <location evidence="1">Membrane</location>
    </subcellularLocation>
</comment>
<feature type="transmembrane region" description="Helical" evidence="5">
    <location>
        <begin position="57"/>
        <end position="80"/>
    </location>
</feature>
<name>R7UGE8_CAPTE</name>
<dbReference type="Proteomes" id="UP000014760">
    <property type="component" value="Unassembled WGS sequence"/>
</dbReference>
<dbReference type="OrthoDB" id="6101485at2759"/>
<keyword evidence="4 5" id="KW-0472">Membrane</keyword>
<dbReference type="AlphaFoldDB" id="R7UGE8"/>
<evidence type="ECO:0000256" key="1">
    <source>
        <dbReference type="ARBA" id="ARBA00004370"/>
    </source>
</evidence>
<sequence length="625" mass="71283">MKHERNKQQLHTELEASLCVSLLLYVPPVLLIVGINGNLLTLAVVFTKQYRNTSANIVLGILAVANSAQLTTSLLTVGIVETRGLNITFYNAVTRKLSSYMTSIFMHLPPSLIVTMKIERLISVFLPFQCLETDHPLALCESERGGWSQGHEVPEIHDHDADPGRKRQKECILRRLLEVFLHCEFRHFPDYRSRQSQEGHSELYQAMFPDSAIAKSYACAETKFMYLTVYGLAPSFLNALKDEVRGKKYVLLFDESLNKRNQKKQLDMFIRFWDGSVNQVTTRYFHSEFLGHASAKDLLKNILPSISALPCKDLLQLSMDGPNVNWSLFDLMKKHMETNFQQKLINAGWCGLHILHNAFMLGAKATGWHTGDLLESMYTLFKWLDNGPALDQALKVFDSFALYVQAVRKEKLSNPVVRSVETFLGRYQTDALMLLYLTEDLVHLLGDVLKKFVKTKHLGETVNAAKVMNIDPEDTKLHVEMRKVDPGFSCERIPNDLRAKKRLSELQHVDFLMNAKMATNPEKSLTKFKKVLSHLVTSNLLDKSECDKLSGLFLDFLRGPVKLNAFQFKNLERSERLDYFLYIHMAGITWKCLFTMHSNAGVHEFTACPNQSKAIGFLYPEHPGN</sequence>
<evidence type="ECO:0000256" key="4">
    <source>
        <dbReference type="ARBA" id="ARBA00023136"/>
    </source>
</evidence>
<dbReference type="Gene3D" id="1.20.1070.10">
    <property type="entry name" value="Rhodopsin 7-helix transmembrane proteins"/>
    <property type="match status" value="1"/>
</dbReference>